<protein>
    <recommendedName>
        <fullName evidence="3">DUF4336 domain-containing protein</fullName>
    </recommendedName>
</protein>
<organism evidence="1 2">
    <name type="scientific">Billgrantia gudaonensis</name>
    <dbReference type="NCBI Taxonomy" id="376427"/>
    <lineage>
        <taxon>Bacteria</taxon>
        <taxon>Pseudomonadati</taxon>
        <taxon>Pseudomonadota</taxon>
        <taxon>Gammaproteobacteria</taxon>
        <taxon>Oceanospirillales</taxon>
        <taxon>Halomonadaceae</taxon>
        <taxon>Billgrantia</taxon>
    </lineage>
</organism>
<accession>A0A1G8RCF2</accession>
<dbReference type="Proteomes" id="UP000198525">
    <property type="component" value="Unassembled WGS sequence"/>
</dbReference>
<dbReference type="InterPro" id="IPR025638">
    <property type="entry name" value="DUF4336"/>
</dbReference>
<dbReference type="PANTHER" id="PTHR33835">
    <property type="entry name" value="YALI0C07656P"/>
    <property type="match status" value="1"/>
</dbReference>
<dbReference type="STRING" id="376427.SAMN04487954_103168"/>
<dbReference type="InterPro" id="IPR036866">
    <property type="entry name" value="RibonucZ/Hydroxyglut_hydro"/>
</dbReference>
<proteinExistence type="predicted"/>
<reference evidence="1 2" key="1">
    <citation type="submission" date="2016-10" db="EMBL/GenBank/DDBJ databases">
        <authorList>
            <person name="de Groot N.N."/>
        </authorList>
    </citation>
    <scope>NUCLEOTIDE SEQUENCE [LARGE SCALE GENOMIC DNA]</scope>
    <source>
        <strain evidence="1 2">CGMCC 1.6133</strain>
    </source>
</reference>
<evidence type="ECO:0008006" key="3">
    <source>
        <dbReference type="Google" id="ProtNLM"/>
    </source>
</evidence>
<evidence type="ECO:0000313" key="1">
    <source>
        <dbReference type="EMBL" id="SDJ14611.1"/>
    </source>
</evidence>
<gene>
    <name evidence="1" type="ORF">SAMN04487954_103168</name>
</gene>
<name>A0A1G8RCF2_9GAMM</name>
<dbReference type="EMBL" id="FNES01000003">
    <property type="protein sequence ID" value="SDJ14611.1"/>
    <property type="molecule type" value="Genomic_DNA"/>
</dbReference>
<dbReference type="AlphaFoldDB" id="A0A1G8RCF2"/>
<dbReference type="OrthoDB" id="450111at2"/>
<evidence type="ECO:0000313" key="2">
    <source>
        <dbReference type="Proteomes" id="UP000198525"/>
    </source>
</evidence>
<keyword evidence="2" id="KW-1185">Reference proteome</keyword>
<dbReference type="SUPFAM" id="SSF56281">
    <property type="entry name" value="Metallo-hydrolase/oxidoreductase"/>
    <property type="match status" value="1"/>
</dbReference>
<dbReference type="PANTHER" id="PTHR33835:SF1">
    <property type="entry name" value="METALLO-BETA-LACTAMASE DOMAIN-CONTAINING PROTEIN"/>
    <property type="match status" value="1"/>
</dbReference>
<sequence>MSQPSRLERVDADIWIAEGPVVSFYGFPYPTRSVIVRLPNGALWVWSPIPLDDALMTEVSGIGPVAHLISPNKLHHLGLADWRAAFPAARLWGLPSTVRKRRDLRFDGVLEDTPPDAWQGTLEHVMFRGSPLLDEMMFFHRPSRTVLLADLSEALSREFLVRHWAPWQRFIARLWSITEASPKAPLEVRLSTIRRRAARAAIQRLLAFDPENVIMAHGAWQRHHGRVFLERTFSWLSPQLPTASTEGNQ</sequence>